<dbReference type="EC" id="3.2.1.41" evidence="6"/>
<keyword evidence="2" id="KW-0119">Carbohydrate metabolism</keyword>
<dbReference type="InterPro" id="IPR017853">
    <property type="entry name" value="GH"/>
</dbReference>
<dbReference type="InterPro" id="IPR013780">
    <property type="entry name" value="Glyco_hydro_b"/>
</dbReference>
<dbReference type="CDD" id="cd02860">
    <property type="entry name" value="E_set_Pullulanase"/>
    <property type="match status" value="1"/>
</dbReference>
<dbReference type="Pfam" id="PF21653">
    <property type="entry name" value="pulA_all-beta"/>
    <property type="match status" value="1"/>
</dbReference>
<keyword evidence="3" id="KW-0472">Membrane</keyword>
<evidence type="ECO:0000256" key="2">
    <source>
        <dbReference type="ARBA" id="ARBA00023001"/>
    </source>
</evidence>
<dbReference type="CDD" id="cd11341">
    <property type="entry name" value="AmyAc_Pullulanase_LD-like"/>
    <property type="match status" value="1"/>
</dbReference>
<comment type="similarity">
    <text evidence="1">Belongs to the glycosyl hydrolase 13 family.</text>
</comment>
<evidence type="ECO:0000313" key="6">
    <source>
        <dbReference type="EMBL" id="HIQ81028.1"/>
    </source>
</evidence>
<dbReference type="InterPro" id="IPR006047">
    <property type="entry name" value="GH13_cat_dom"/>
</dbReference>
<dbReference type="Pfam" id="PF02922">
    <property type="entry name" value="CBM_48"/>
    <property type="match status" value="1"/>
</dbReference>
<dbReference type="SMART" id="SM00642">
    <property type="entry name" value="Aamy"/>
    <property type="match status" value="1"/>
</dbReference>
<dbReference type="InterPro" id="IPR014756">
    <property type="entry name" value="Ig_E-set"/>
</dbReference>
<feature type="chain" id="PRO_5038920211" evidence="4">
    <location>
        <begin position="28"/>
        <end position="761"/>
    </location>
</feature>
<dbReference type="AlphaFoldDB" id="A0A9D0ZIG2"/>
<dbReference type="InterPro" id="IPR004193">
    <property type="entry name" value="Glyco_hydro_13_N"/>
</dbReference>
<keyword evidence="2" id="KW-0624">Polysaccharide degradation</keyword>
<protein>
    <submittedName>
        <fullName evidence="6">Type I pullulanase</fullName>
        <ecNumber evidence="6">3.2.1.41</ecNumber>
    </submittedName>
</protein>
<dbReference type="PANTHER" id="PTHR43002">
    <property type="entry name" value="GLYCOGEN DEBRANCHING ENZYME"/>
    <property type="match status" value="1"/>
</dbReference>
<dbReference type="SUPFAM" id="SSF81296">
    <property type="entry name" value="E set domains"/>
    <property type="match status" value="1"/>
</dbReference>
<feature type="transmembrane region" description="Helical" evidence="3">
    <location>
        <begin position="734"/>
        <end position="754"/>
    </location>
</feature>
<keyword evidence="3" id="KW-1133">Transmembrane helix</keyword>
<dbReference type="Gene3D" id="3.20.20.80">
    <property type="entry name" value="Glycosidases"/>
    <property type="match status" value="1"/>
</dbReference>
<evidence type="ECO:0000313" key="7">
    <source>
        <dbReference type="Proteomes" id="UP000886787"/>
    </source>
</evidence>
<dbReference type="Gene3D" id="2.60.40.1180">
    <property type="entry name" value="Golgi alpha-mannosidase II"/>
    <property type="match status" value="1"/>
</dbReference>
<dbReference type="InterPro" id="IPR011840">
    <property type="entry name" value="PulA_typeI"/>
</dbReference>
<feature type="domain" description="Glycosyl hydrolase family 13 catalytic" evidence="5">
    <location>
        <begin position="173"/>
        <end position="575"/>
    </location>
</feature>
<accession>A0A9D0ZIG2</accession>
<dbReference type="Pfam" id="PF00128">
    <property type="entry name" value="Alpha-amylase"/>
    <property type="match status" value="1"/>
</dbReference>
<keyword evidence="4" id="KW-0732">Signal</keyword>
<evidence type="ECO:0000256" key="4">
    <source>
        <dbReference type="SAM" id="SignalP"/>
    </source>
</evidence>
<evidence type="ECO:0000256" key="1">
    <source>
        <dbReference type="ARBA" id="ARBA00008061"/>
    </source>
</evidence>
<dbReference type="InterPro" id="IPR049117">
    <property type="entry name" value="pulA_all-beta"/>
</dbReference>
<feature type="signal peptide" evidence="4">
    <location>
        <begin position="1"/>
        <end position="27"/>
    </location>
</feature>
<dbReference type="NCBIfam" id="TIGR02104">
    <property type="entry name" value="pulA_typeI"/>
    <property type="match status" value="1"/>
</dbReference>
<evidence type="ECO:0000256" key="3">
    <source>
        <dbReference type="SAM" id="Phobius"/>
    </source>
</evidence>
<name>A0A9D0ZIG2_9FIRM</name>
<keyword evidence="6" id="KW-0326">Glycosidase</keyword>
<dbReference type="Proteomes" id="UP000886787">
    <property type="component" value="Unassembled WGS sequence"/>
</dbReference>
<organism evidence="6 7">
    <name type="scientific">Candidatus Scatavimonas merdigallinarum</name>
    <dbReference type="NCBI Taxonomy" id="2840914"/>
    <lineage>
        <taxon>Bacteria</taxon>
        <taxon>Bacillati</taxon>
        <taxon>Bacillota</taxon>
        <taxon>Clostridia</taxon>
        <taxon>Eubacteriales</taxon>
        <taxon>Oscillospiraceae</taxon>
        <taxon>Oscillospiraceae incertae sedis</taxon>
        <taxon>Candidatus Scatavimonas</taxon>
    </lineage>
</organism>
<reference evidence="6" key="2">
    <citation type="journal article" date="2021" name="PeerJ">
        <title>Extensive microbial diversity within the chicken gut microbiome revealed by metagenomics and culture.</title>
        <authorList>
            <person name="Gilroy R."/>
            <person name="Ravi A."/>
            <person name="Getino M."/>
            <person name="Pursley I."/>
            <person name="Horton D.L."/>
            <person name="Alikhan N.F."/>
            <person name="Baker D."/>
            <person name="Gharbi K."/>
            <person name="Hall N."/>
            <person name="Watson M."/>
            <person name="Adriaenssens E.M."/>
            <person name="Foster-Nyarko E."/>
            <person name="Jarju S."/>
            <person name="Secka A."/>
            <person name="Antonio M."/>
            <person name="Oren A."/>
            <person name="Chaudhuri R.R."/>
            <person name="La Ragione R."/>
            <person name="Hildebrand F."/>
            <person name="Pallen M.J."/>
        </authorList>
    </citation>
    <scope>NUCLEOTIDE SEQUENCE</scope>
    <source>
        <strain evidence="6">ChiSjej1B19-3389</strain>
    </source>
</reference>
<keyword evidence="6" id="KW-0378">Hydrolase</keyword>
<reference evidence="6" key="1">
    <citation type="submission" date="2020-10" db="EMBL/GenBank/DDBJ databases">
        <authorList>
            <person name="Gilroy R."/>
        </authorList>
    </citation>
    <scope>NUCLEOTIDE SEQUENCE</scope>
    <source>
        <strain evidence="6">ChiSjej1B19-3389</strain>
    </source>
</reference>
<dbReference type="GO" id="GO:0030245">
    <property type="term" value="P:cellulose catabolic process"/>
    <property type="evidence" value="ECO:0007669"/>
    <property type="project" value="UniProtKB-KW"/>
</dbReference>
<dbReference type="InterPro" id="IPR013783">
    <property type="entry name" value="Ig-like_fold"/>
</dbReference>
<dbReference type="SUPFAM" id="SSF51445">
    <property type="entry name" value="(Trans)glycosidases"/>
    <property type="match status" value="1"/>
</dbReference>
<keyword evidence="2" id="KW-0136">Cellulose degradation</keyword>
<dbReference type="GO" id="GO:0051060">
    <property type="term" value="F:pullulanase activity"/>
    <property type="evidence" value="ECO:0007669"/>
    <property type="project" value="UniProtKB-EC"/>
</dbReference>
<dbReference type="Gene3D" id="2.60.40.10">
    <property type="entry name" value="Immunoglobulins"/>
    <property type="match status" value="1"/>
</dbReference>
<gene>
    <name evidence="6" type="primary">pulA</name>
    <name evidence="6" type="ORF">IAD32_07065</name>
</gene>
<keyword evidence="3" id="KW-0812">Transmembrane</keyword>
<comment type="caution">
    <text evidence="6">The sequence shown here is derived from an EMBL/GenBank/DDBJ whole genome shotgun (WGS) entry which is preliminary data.</text>
</comment>
<dbReference type="EMBL" id="DVFW01000031">
    <property type="protein sequence ID" value="HIQ81028.1"/>
    <property type="molecule type" value="Genomic_DNA"/>
</dbReference>
<sequence length="761" mass="83922">MLKKLIAGAVAFMLTFSAVGVTREAHAQEDYTSQARQLDKLAYEGDDLGAVYSPENTVFKVWAPTASKVELKLYKTGSDQEKNAGLIAQSPMEYNPENGVWTVTKQGDLNGVYYTYLVTVEGKTNETADIYAKAAGVNGERSMVVDLDATDPDNWENDRHILFDHQTQATVWEVHIKDFSSSPSSGVSQDNRGKYLAFTEEGTTLNGEGEVPTCVDYLKALGVNCVQINPFYDFGSVDESKTDDQEAFNWGYDPKNYNLPEGSYSSNPYDGAVRIREAKQMIQALHDAGIAVVMDVVYNHTYTGEDSFFNKTVPNYYYRFHEDGSWANGSGCGNDTASERAMYRKFMVDSVAYWVEEYHIDGFRFDLMGLHDVETMNAIREKLDSFENGEKLIMYGEAWEMAQATDATMACQDNMHLLNERIGAFNDGMRDILKGDNFQAADIGFIQGRGAPSLVKKGIKAATDEWARQPSQTVSYMSCHDNMTLYDKLVASVLGEKEDYRARNEQLVQMNKLGACALLTSQGIAFMLAGEEMARSKDGDHNSYQSSVQLNQIDWNNLALYGDLAAYYMGLLAIRNNFAPFTQDDNTSVAHMVFYENTDKHVVAYTLENTVTNATQWDAVTVLLNSNTDKDVTVQLEGAAANKDWVIVADGQSAGLTSLGEITDGKAVLPRSSAMVLVDKESFARVKLDADLSLQQVLQNAAGTVEEDASQAQASSTAQQQTGAGAQFFTGHGVLWLLGAAAAAVVAIAGFVFYKKRKNKK</sequence>
<evidence type="ECO:0000259" key="5">
    <source>
        <dbReference type="SMART" id="SM00642"/>
    </source>
</evidence>
<proteinExistence type="inferred from homology"/>